<evidence type="ECO:0000256" key="1">
    <source>
        <dbReference type="SAM" id="MobiDB-lite"/>
    </source>
</evidence>
<evidence type="ECO:0000259" key="2">
    <source>
        <dbReference type="PROSITE" id="PS50238"/>
    </source>
</evidence>
<feature type="region of interest" description="Disordered" evidence="1">
    <location>
        <begin position="626"/>
        <end position="645"/>
    </location>
</feature>
<sequence>MTWYNVGRDKNIEEKKKELKQIERFWVKQQLFLKRLSTIMTTIHDELNNHSEELSKMIDSKDYHHIEVKMIEQFIGALNFISNDFELSVENMNISFKKTNEIFQKITQFFNKFETEPAQNDETTFTLYQGFINRLEFLTPNYYLNLFKSFEILYSIGNSYFVETLFVDEIEKQLQEQEEVIPYTGRTIKEILNDEKREPNQLPKAIEKMFHCMYEKGCYCKGIFRESQNASIRKVEELYMRMSVTNFEDIPVDVIANVLKKFLRNLPVHIIDNEITQQIFFEWSKINKNESIPELKIIQTIQNILSLLPIEHQTIFKELMKLSYKIISFSDLNSMNSKNLSICLSTNLMTLNEPEQISNTYDFTNDYTICIDFISFCISNYPLIFPNDVDEKLNKRITYLFSSEQQSKLFSEQNIKIQRKKTSKLTDKLFKPNVVDGPKKIDVFDRITKKQQINQQQNQLNSQKLIIDKSFPSKDDQSTISPSQNLHQNFNTTSPKDIITSRSSQYDSLSSIKIQLPKQPRSTFDFVELQNQQKLSKTTPIIALVNLPDIQESQTKSQDDGTTDNEPIDISFKNPELSFNSIDKMIFEDKTDENENNNQNEFIEITKKALDDEKKIHQEEMKKIEKEQRLEELPPINTTTKNEQHSSLKFTYNEAIGTYTKSNPIFKD</sequence>
<feature type="compositionally biased region" description="Polar residues" evidence="1">
    <location>
        <begin position="478"/>
        <end position="497"/>
    </location>
</feature>
<dbReference type="Gene3D" id="1.10.555.10">
    <property type="entry name" value="Rho GTPase activation protein"/>
    <property type="match status" value="1"/>
</dbReference>
<dbReference type="InterPro" id="IPR008936">
    <property type="entry name" value="Rho_GTPase_activation_prot"/>
</dbReference>
<dbReference type="PROSITE" id="PS50238">
    <property type="entry name" value="RHOGAP"/>
    <property type="match status" value="1"/>
</dbReference>
<accession>A0ABQ0DVS8</accession>
<dbReference type="CDD" id="cd00159">
    <property type="entry name" value="RhoGAP"/>
    <property type="match status" value="1"/>
</dbReference>
<feature type="region of interest" description="Disordered" evidence="1">
    <location>
        <begin position="472"/>
        <end position="497"/>
    </location>
</feature>
<gene>
    <name evidence="3" type="ORF">ENUP19_0311G0032</name>
</gene>
<keyword evidence="4" id="KW-1185">Reference proteome</keyword>
<dbReference type="SUPFAM" id="SSF48350">
    <property type="entry name" value="GTPase activation domain, GAP"/>
    <property type="match status" value="1"/>
</dbReference>
<organism evidence="3 4">
    <name type="scientific">Entamoeba nuttalli</name>
    <dbReference type="NCBI Taxonomy" id="412467"/>
    <lineage>
        <taxon>Eukaryota</taxon>
        <taxon>Amoebozoa</taxon>
        <taxon>Evosea</taxon>
        <taxon>Archamoebae</taxon>
        <taxon>Mastigamoebida</taxon>
        <taxon>Entamoebidae</taxon>
        <taxon>Entamoeba</taxon>
    </lineage>
</organism>
<feature type="compositionally biased region" description="Polar residues" evidence="1">
    <location>
        <begin position="636"/>
        <end position="645"/>
    </location>
</feature>
<dbReference type="Proteomes" id="UP001628156">
    <property type="component" value="Unassembled WGS sequence"/>
</dbReference>
<name>A0ABQ0DVS8_9EUKA</name>
<dbReference type="SMART" id="SM00324">
    <property type="entry name" value="RhoGAP"/>
    <property type="match status" value="1"/>
</dbReference>
<evidence type="ECO:0000313" key="3">
    <source>
        <dbReference type="EMBL" id="GAB1226946.1"/>
    </source>
</evidence>
<dbReference type="PANTHER" id="PTHR23179">
    <property type="entry name" value="T-CELL ACTIVATION RHO GTPASE ACTIVATING PROTEIN-RELATED"/>
    <property type="match status" value="1"/>
</dbReference>
<evidence type="ECO:0000313" key="4">
    <source>
        <dbReference type="Proteomes" id="UP001628156"/>
    </source>
</evidence>
<protein>
    <recommendedName>
        <fullName evidence="2">Rho-GAP domain-containing protein</fullName>
    </recommendedName>
</protein>
<feature type="domain" description="Rho-GAP" evidence="2">
    <location>
        <begin position="186"/>
        <end position="385"/>
    </location>
</feature>
<dbReference type="InterPro" id="IPR000198">
    <property type="entry name" value="RhoGAP_dom"/>
</dbReference>
<proteinExistence type="predicted"/>
<feature type="region of interest" description="Disordered" evidence="1">
    <location>
        <begin position="550"/>
        <end position="573"/>
    </location>
</feature>
<dbReference type="EMBL" id="BAAFRS010000311">
    <property type="protein sequence ID" value="GAB1226946.1"/>
    <property type="molecule type" value="Genomic_DNA"/>
</dbReference>
<reference evidence="3 4" key="1">
    <citation type="journal article" date="2019" name="PLoS Negl. Trop. Dis.">
        <title>Whole genome sequencing of Entamoeba nuttalli reveals mammalian host-related molecular signatures and a novel octapeptide-repeat surface protein.</title>
        <authorList>
            <person name="Tanaka M."/>
            <person name="Makiuchi T."/>
            <person name="Komiyama T."/>
            <person name="Shiina T."/>
            <person name="Osaki K."/>
            <person name="Tachibana H."/>
        </authorList>
    </citation>
    <scope>NUCLEOTIDE SEQUENCE [LARGE SCALE GENOMIC DNA]</scope>
    <source>
        <strain evidence="3 4">P19-061405</strain>
    </source>
</reference>
<comment type="caution">
    <text evidence="3">The sequence shown here is derived from an EMBL/GenBank/DDBJ whole genome shotgun (WGS) entry which is preliminary data.</text>
</comment>
<dbReference type="PANTHER" id="PTHR23179:SF3">
    <property type="entry name" value="RHO GTPASE-ACTIVATING PROTEIN 20"/>
    <property type="match status" value="1"/>
</dbReference>
<dbReference type="Pfam" id="PF00620">
    <property type="entry name" value="RhoGAP"/>
    <property type="match status" value="1"/>
</dbReference>